<organism evidence="2 3">
    <name type="scientific">Wenyingzhuangia fucanilytica</name>
    <dbReference type="NCBI Taxonomy" id="1790137"/>
    <lineage>
        <taxon>Bacteria</taxon>
        <taxon>Pseudomonadati</taxon>
        <taxon>Bacteroidota</taxon>
        <taxon>Flavobacteriia</taxon>
        <taxon>Flavobacteriales</taxon>
        <taxon>Flavobacteriaceae</taxon>
        <taxon>Wenyingzhuangia</taxon>
    </lineage>
</organism>
<sequence>MNSFFSTKPVLKFGILSGLLLVLNEVIINTVTQTNPYIGERDSIFSLIGLIIPVVVIVFAIIFLKNNSTIESFGQIIKPGLIIGFITALVYIAYSLLFIYSIEPTTLAEFEQMNRERLIASGQFENSEDLTNAVQLSKNAFLPGTILFSIAINLFIGFITAVVTAIFVRNK</sequence>
<evidence type="ECO:0000313" key="3">
    <source>
        <dbReference type="Proteomes" id="UP000092967"/>
    </source>
</evidence>
<dbReference type="OrthoDB" id="1435484at2"/>
<reference evidence="2 3" key="1">
    <citation type="submission" date="2016-02" db="EMBL/GenBank/DDBJ databases">
        <authorList>
            <person name="Wen L."/>
            <person name="He K."/>
            <person name="Yang H."/>
        </authorList>
    </citation>
    <scope>NUCLEOTIDE SEQUENCE [LARGE SCALE GENOMIC DNA]</scope>
    <source>
        <strain evidence="2 3">CZ1127</strain>
    </source>
</reference>
<evidence type="ECO:0000256" key="1">
    <source>
        <dbReference type="SAM" id="Phobius"/>
    </source>
</evidence>
<name>A0A1B1Y7J4_9FLAO</name>
<keyword evidence="1" id="KW-1133">Transmembrane helix</keyword>
<feature type="transmembrane region" description="Helical" evidence="1">
    <location>
        <begin position="146"/>
        <end position="168"/>
    </location>
</feature>
<keyword evidence="1" id="KW-0472">Membrane</keyword>
<proteinExistence type="predicted"/>
<dbReference type="EMBL" id="CP014224">
    <property type="protein sequence ID" value="ANW96708.1"/>
    <property type="molecule type" value="Genomic_DNA"/>
</dbReference>
<protein>
    <recommendedName>
        <fullName evidence="4">DUF4199 domain-containing protein</fullName>
    </recommendedName>
</protein>
<keyword evidence="1" id="KW-0812">Transmembrane</keyword>
<dbReference type="InterPro" id="IPR025250">
    <property type="entry name" value="DUF4199"/>
</dbReference>
<accession>A0A1B1Y7J4</accession>
<dbReference type="KEGG" id="wfu:AXE80_10680"/>
<keyword evidence="3" id="KW-1185">Reference proteome</keyword>
<dbReference type="Pfam" id="PF13858">
    <property type="entry name" value="DUF4199"/>
    <property type="match status" value="1"/>
</dbReference>
<dbReference type="RefSeq" id="WP_068827123.1">
    <property type="nucleotide sequence ID" value="NZ_CP014224.1"/>
</dbReference>
<gene>
    <name evidence="2" type="ORF">AXE80_10680</name>
</gene>
<evidence type="ECO:0000313" key="2">
    <source>
        <dbReference type="EMBL" id="ANW96708.1"/>
    </source>
</evidence>
<evidence type="ECO:0008006" key="4">
    <source>
        <dbReference type="Google" id="ProtNLM"/>
    </source>
</evidence>
<feature type="transmembrane region" description="Helical" evidence="1">
    <location>
        <begin position="44"/>
        <end position="64"/>
    </location>
</feature>
<feature type="transmembrane region" description="Helical" evidence="1">
    <location>
        <begin position="76"/>
        <end position="100"/>
    </location>
</feature>
<dbReference type="STRING" id="1790137.AXE80_10680"/>
<dbReference type="AlphaFoldDB" id="A0A1B1Y7J4"/>
<dbReference type="Proteomes" id="UP000092967">
    <property type="component" value="Chromosome"/>
</dbReference>